<organism evidence="1 2">
    <name type="scientific">Salegentibacter maritimus</name>
    <dbReference type="NCBI Taxonomy" id="2794347"/>
    <lineage>
        <taxon>Bacteria</taxon>
        <taxon>Pseudomonadati</taxon>
        <taxon>Bacteroidota</taxon>
        <taxon>Flavobacteriia</taxon>
        <taxon>Flavobacteriales</taxon>
        <taxon>Flavobacteriaceae</taxon>
        <taxon>Salegentibacter</taxon>
    </lineage>
</organism>
<dbReference type="RefSeq" id="WP_193711745.1">
    <property type="nucleotide sequence ID" value="NZ_JAEHNY010000007.1"/>
</dbReference>
<name>A0ABS0TGH0_9FLAO</name>
<dbReference type="EMBL" id="JAEHNY010000007">
    <property type="protein sequence ID" value="MBI6120150.1"/>
    <property type="molecule type" value="Genomic_DNA"/>
</dbReference>
<proteinExistence type="predicted"/>
<evidence type="ECO:0000313" key="2">
    <source>
        <dbReference type="Proteomes" id="UP000635665"/>
    </source>
</evidence>
<gene>
    <name evidence="1" type="ORF">I6U50_08965</name>
</gene>
<accession>A0ABS0TGH0</accession>
<dbReference type="Proteomes" id="UP000635665">
    <property type="component" value="Unassembled WGS sequence"/>
</dbReference>
<reference evidence="1 2" key="1">
    <citation type="submission" date="2020-12" db="EMBL/GenBank/DDBJ databases">
        <title>Salegentibacter orientalis sp. nov., isolated from costal sediment.</title>
        <authorList>
            <person name="Lian F.-B."/>
        </authorList>
    </citation>
    <scope>NUCLEOTIDE SEQUENCE [LARGE SCALE GENOMIC DNA]</scope>
    <source>
        <strain evidence="1 2">F60176</strain>
    </source>
</reference>
<keyword evidence="2" id="KW-1185">Reference proteome</keyword>
<evidence type="ECO:0000313" key="1">
    <source>
        <dbReference type="EMBL" id="MBI6120150.1"/>
    </source>
</evidence>
<sequence>MFNLKIVNKFRYSGTLRKTDESGEWVINHNHTAEVKDLKSALLQIYTIGDVAFLDLGEKKIEGFPYPTEKYGVLVRCHSTEVYYRYQEKGDIILTIDELGYYSLEVNNGAVIQIKLPELSIKN</sequence>
<comment type="caution">
    <text evidence="1">The sequence shown here is derived from an EMBL/GenBank/DDBJ whole genome shotgun (WGS) entry which is preliminary data.</text>
</comment>
<protein>
    <submittedName>
        <fullName evidence="1">Uncharacterized protein</fullName>
    </submittedName>
</protein>